<reference evidence="2 3" key="1">
    <citation type="submission" date="2016-08" db="EMBL/GenBank/DDBJ databases">
        <authorList>
            <person name="Seilhamer J.J."/>
        </authorList>
    </citation>
    <scope>NUCLEOTIDE SEQUENCE [LARGE SCALE GENOMIC DNA]</scope>
    <source>
        <strain evidence="2 3">DX4</strain>
    </source>
</reference>
<keyword evidence="3" id="KW-1185">Reference proteome</keyword>
<name>A0A1D7QL35_9SPHI</name>
<sequence>MALICFMGLVRMVSIISFSHCHKLIFHQQWPDWKFTIWALLSTLTLGIIIARIFGFILDGLFAKQFLWLLIELVILATFSF</sequence>
<keyword evidence="1" id="KW-1133">Transmembrane helix</keyword>
<proteinExistence type="predicted"/>
<evidence type="ECO:0000313" key="3">
    <source>
        <dbReference type="Proteomes" id="UP000094313"/>
    </source>
</evidence>
<keyword evidence="1" id="KW-0812">Transmembrane</keyword>
<evidence type="ECO:0000256" key="1">
    <source>
        <dbReference type="SAM" id="Phobius"/>
    </source>
</evidence>
<evidence type="ECO:0000313" key="2">
    <source>
        <dbReference type="EMBL" id="AOM79360.1"/>
    </source>
</evidence>
<accession>A0A1D7QL35</accession>
<dbReference type="Proteomes" id="UP000094313">
    <property type="component" value="Chromosome"/>
</dbReference>
<dbReference type="AlphaFoldDB" id="A0A1D7QL35"/>
<dbReference type="KEGG" id="psty:BFS30_20610"/>
<dbReference type="EMBL" id="CP017141">
    <property type="protein sequence ID" value="AOM79360.1"/>
    <property type="molecule type" value="Genomic_DNA"/>
</dbReference>
<feature type="transmembrane region" description="Helical" evidence="1">
    <location>
        <begin position="37"/>
        <end position="54"/>
    </location>
</feature>
<keyword evidence="1" id="KW-0472">Membrane</keyword>
<gene>
    <name evidence="2" type="ORF">BFS30_20610</name>
</gene>
<organism evidence="2 3">
    <name type="scientific">Pedobacter steynii</name>
    <dbReference type="NCBI Taxonomy" id="430522"/>
    <lineage>
        <taxon>Bacteria</taxon>
        <taxon>Pseudomonadati</taxon>
        <taxon>Bacteroidota</taxon>
        <taxon>Sphingobacteriia</taxon>
        <taxon>Sphingobacteriales</taxon>
        <taxon>Sphingobacteriaceae</taxon>
        <taxon>Pedobacter</taxon>
    </lineage>
</organism>
<protein>
    <submittedName>
        <fullName evidence="2">Uncharacterized protein</fullName>
    </submittedName>
</protein>